<evidence type="ECO:0000256" key="19">
    <source>
        <dbReference type="SAM" id="Phobius"/>
    </source>
</evidence>
<dbReference type="GO" id="GO:0004605">
    <property type="term" value="F:phosphatidate cytidylyltransferase activity"/>
    <property type="evidence" value="ECO:0007669"/>
    <property type="project" value="UniProtKB-EC"/>
</dbReference>
<evidence type="ECO:0000256" key="10">
    <source>
        <dbReference type="ARBA" id="ARBA00022679"/>
    </source>
</evidence>
<dbReference type="GO" id="GO:0016024">
    <property type="term" value="P:CDP-diacylglycerol biosynthetic process"/>
    <property type="evidence" value="ECO:0007669"/>
    <property type="project" value="UniProtKB-UniPathway"/>
</dbReference>
<keyword evidence="8" id="KW-1003">Cell membrane</keyword>
<evidence type="ECO:0000256" key="9">
    <source>
        <dbReference type="ARBA" id="ARBA00022516"/>
    </source>
</evidence>
<evidence type="ECO:0000256" key="16">
    <source>
        <dbReference type="ARBA" id="ARBA00023209"/>
    </source>
</evidence>
<dbReference type="UniPathway" id="UPA00557">
    <property type="reaction ID" value="UER00614"/>
</dbReference>
<dbReference type="EC" id="2.7.7.41" evidence="6 18"/>
<evidence type="ECO:0000256" key="2">
    <source>
        <dbReference type="ARBA" id="ARBA00004651"/>
    </source>
</evidence>
<evidence type="ECO:0000256" key="18">
    <source>
        <dbReference type="RuleBase" id="RU003938"/>
    </source>
</evidence>
<comment type="pathway">
    <text evidence="3 18">Phospholipid metabolism; CDP-diacylglycerol biosynthesis; CDP-diacylglycerol from sn-glycerol 3-phosphate: step 3/3.</text>
</comment>
<comment type="catalytic activity">
    <reaction evidence="1 18">
        <text>a 1,2-diacyl-sn-glycero-3-phosphate + CTP + H(+) = a CDP-1,2-diacyl-sn-glycerol + diphosphate</text>
        <dbReference type="Rhea" id="RHEA:16229"/>
        <dbReference type="ChEBI" id="CHEBI:15378"/>
        <dbReference type="ChEBI" id="CHEBI:33019"/>
        <dbReference type="ChEBI" id="CHEBI:37563"/>
        <dbReference type="ChEBI" id="CHEBI:58332"/>
        <dbReference type="ChEBI" id="CHEBI:58608"/>
        <dbReference type="EC" id="2.7.7.41"/>
    </reaction>
</comment>
<feature type="transmembrane region" description="Helical" evidence="19">
    <location>
        <begin position="176"/>
        <end position="196"/>
    </location>
</feature>
<evidence type="ECO:0000256" key="5">
    <source>
        <dbReference type="ARBA" id="ARBA00010185"/>
    </source>
</evidence>
<keyword evidence="12 18" id="KW-0548">Nucleotidyltransferase</keyword>
<protein>
    <recommendedName>
        <fullName evidence="7 18">Phosphatidate cytidylyltransferase</fullName>
        <ecNumber evidence="6 18">2.7.7.41</ecNumber>
    </recommendedName>
</protein>
<dbReference type="Pfam" id="PF01148">
    <property type="entry name" value="CTP_transf_1"/>
    <property type="match status" value="1"/>
</dbReference>
<evidence type="ECO:0000256" key="4">
    <source>
        <dbReference type="ARBA" id="ARBA00005189"/>
    </source>
</evidence>
<keyword evidence="11 18" id="KW-0812">Transmembrane</keyword>
<feature type="transmembrane region" description="Helical" evidence="19">
    <location>
        <begin position="134"/>
        <end position="155"/>
    </location>
</feature>
<dbReference type="PROSITE" id="PS01315">
    <property type="entry name" value="CDS"/>
    <property type="match status" value="1"/>
</dbReference>
<evidence type="ECO:0000256" key="6">
    <source>
        <dbReference type="ARBA" id="ARBA00012487"/>
    </source>
</evidence>
<dbReference type="GO" id="GO:0005886">
    <property type="term" value="C:plasma membrane"/>
    <property type="evidence" value="ECO:0007669"/>
    <property type="project" value="UniProtKB-SubCell"/>
</dbReference>
<reference evidence="20" key="1">
    <citation type="submission" date="2020-01" db="EMBL/GenBank/DDBJ databases">
        <authorList>
            <person name="Meier V. D."/>
            <person name="Meier V D."/>
        </authorList>
    </citation>
    <scope>NUCLEOTIDE SEQUENCE</scope>
    <source>
        <strain evidence="20">HLG_WM_MAG_09</strain>
    </source>
</reference>
<keyword evidence="9" id="KW-0444">Lipid biosynthesis</keyword>
<sequence length="268" mass="29220">MLKQRVITGVILAIVAGAAIYILPTQTFAIFMLFAIVGIGAWEWAALTGTEEGFFLKAAPLPAMLIAYLALLSEWPVQPVLLVSVIVWFSILWLLFNYRQGTTLYQNHSYILKSLSMMVLVPAWYALVHLHEIHFGYVFYLISLTSLADTGAYFAGKKFGKTKLAPQLSPGKTREGVMGGLALTFVWSVVWAVYSMQSAGDVIIFIVFSMLAVLISVAGDLFISLIKREAGAKDSGTLLPGHGGVLDRIDSLLAAAPLFTLGLLWIMG</sequence>
<name>A0A6S6SLP1_9GAMM</name>
<evidence type="ECO:0000256" key="14">
    <source>
        <dbReference type="ARBA" id="ARBA00023098"/>
    </source>
</evidence>
<dbReference type="PANTHER" id="PTHR46382:SF1">
    <property type="entry name" value="PHOSPHATIDATE CYTIDYLYLTRANSFERASE"/>
    <property type="match status" value="1"/>
</dbReference>
<keyword evidence="15 19" id="KW-0472">Membrane</keyword>
<keyword evidence="16" id="KW-0594">Phospholipid biosynthesis</keyword>
<comment type="subcellular location">
    <subcellularLocation>
        <location evidence="2">Cell membrane</location>
        <topology evidence="2">Multi-pass membrane protein</topology>
    </subcellularLocation>
</comment>
<evidence type="ECO:0000256" key="17">
    <source>
        <dbReference type="ARBA" id="ARBA00023264"/>
    </source>
</evidence>
<evidence type="ECO:0000256" key="7">
    <source>
        <dbReference type="ARBA" id="ARBA00019373"/>
    </source>
</evidence>
<proteinExistence type="inferred from homology"/>
<evidence type="ECO:0000256" key="15">
    <source>
        <dbReference type="ARBA" id="ARBA00023136"/>
    </source>
</evidence>
<comment type="similarity">
    <text evidence="5 18">Belongs to the CDS family.</text>
</comment>
<evidence type="ECO:0000256" key="1">
    <source>
        <dbReference type="ARBA" id="ARBA00001698"/>
    </source>
</evidence>
<dbReference type="EMBL" id="CACVAT010000105">
    <property type="protein sequence ID" value="CAA6807109.1"/>
    <property type="molecule type" value="Genomic_DNA"/>
</dbReference>
<evidence type="ECO:0000256" key="13">
    <source>
        <dbReference type="ARBA" id="ARBA00022989"/>
    </source>
</evidence>
<evidence type="ECO:0000256" key="3">
    <source>
        <dbReference type="ARBA" id="ARBA00005119"/>
    </source>
</evidence>
<keyword evidence="14" id="KW-0443">Lipid metabolism</keyword>
<dbReference type="InterPro" id="IPR000374">
    <property type="entry name" value="PC_trans"/>
</dbReference>
<feature type="transmembrane region" description="Helical" evidence="19">
    <location>
        <begin position="110"/>
        <end position="128"/>
    </location>
</feature>
<gene>
    <name evidence="20" type="ORF">HELGO_WM11513</name>
</gene>
<evidence type="ECO:0000313" key="20">
    <source>
        <dbReference type="EMBL" id="CAA6807109.1"/>
    </source>
</evidence>
<comment type="pathway">
    <text evidence="4">Lipid metabolism.</text>
</comment>
<feature type="transmembrane region" description="Helical" evidence="19">
    <location>
        <begin position="202"/>
        <end position="225"/>
    </location>
</feature>
<keyword evidence="10 18" id="KW-0808">Transferase</keyword>
<evidence type="ECO:0000256" key="12">
    <source>
        <dbReference type="ARBA" id="ARBA00022695"/>
    </source>
</evidence>
<feature type="transmembrane region" description="Helical" evidence="19">
    <location>
        <begin position="28"/>
        <end position="47"/>
    </location>
</feature>
<keyword evidence="13 19" id="KW-1133">Transmembrane helix</keyword>
<feature type="transmembrane region" description="Helical" evidence="19">
    <location>
        <begin position="77"/>
        <end position="98"/>
    </location>
</feature>
<dbReference type="PANTHER" id="PTHR46382">
    <property type="entry name" value="PHOSPHATIDATE CYTIDYLYLTRANSFERASE"/>
    <property type="match status" value="1"/>
</dbReference>
<keyword evidence="17" id="KW-1208">Phospholipid metabolism</keyword>
<feature type="transmembrane region" description="Helical" evidence="19">
    <location>
        <begin position="54"/>
        <end position="71"/>
    </location>
</feature>
<evidence type="ECO:0000256" key="11">
    <source>
        <dbReference type="ARBA" id="ARBA00022692"/>
    </source>
</evidence>
<dbReference type="AlphaFoldDB" id="A0A6S6SLP1"/>
<accession>A0A6S6SLP1</accession>
<organism evidence="20">
    <name type="scientific">uncultured Thiotrichaceae bacterium</name>
    <dbReference type="NCBI Taxonomy" id="298394"/>
    <lineage>
        <taxon>Bacteria</taxon>
        <taxon>Pseudomonadati</taxon>
        <taxon>Pseudomonadota</taxon>
        <taxon>Gammaproteobacteria</taxon>
        <taxon>Thiotrichales</taxon>
        <taxon>Thiotrichaceae</taxon>
        <taxon>environmental samples</taxon>
    </lineage>
</organism>
<evidence type="ECO:0000256" key="8">
    <source>
        <dbReference type="ARBA" id="ARBA00022475"/>
    </source>
</evidence>